<name>A0A1V4AZW6_9PAST</name>
<reference evidence="3 4" key="1">
    <citation type="submission" date="2018-06" db="EMBL/GenBank/DDBJ databases">
        <authorList>
            <consortium name="Pathogen Informatics"/>
            <person name="Doyle S."/>
        </authorList>
    </citation>
    <scope>NUCLEOTIDE SEQUENCE [LARGE SCALE GENOMIC DNA]</scope>
    <source>
        <strain evidence="1 3">NCTC1659</strain>
        <strain evidence="2 4">NCTC8540</strain>
    </source>
</reference>
<dbReference type="GO" id="GO:0042286">
    <property type="term" value="F:glutamate-1-semialdehyde 2,1-aminomutase activity"/>
    <property type="evidence" value="ECO:0007669"/>
    <property type="project" value="UniProtKB-EC"/>
</dbReference>
<keyword evidence="1" id="KW-0032">Aminotransferase</keyword>
<dbReference type="InterPro" id="IPR015422">
    <property type="entry name" value="PyrdxlP-dep_Trfase_small"/>
</dbReference>
<dbReference type="EMBL" id="UGHJ01000001">
    <property type="protein sequence ID" value="STO68812.1"/>
    <property type="molecule type" value="Genomic_DNA"/>
</dbReference>
<evidence type="ECO:0000313" key="2">
    <source>
        <dbReference type="EMBL" id="STO68812.1"/>
    </source>
</evidence>
<dbReference type="Proteomes" id="UP000254496">
    <property type="component" value="Unassembled WGS sequence"/>
</dbReference>
<keyword evidence="1" id="KW-0413">Isomerase</keyword>
<evidence type="ECO:0000313" key="4">
    <source>
        <dbReference type="Proteomes" id="UP000254496"/>
    </source>
</evidence>
<dbReference type="Gene3D" id="3.90.1150.10">
    <property type="entry name" value="Aspartate Aminotransferase, domain 1"/>
    <property type="match status" value="1"/>
</dbReference>
<dbReference type="STRING" id="733.B0186_08330"/>
<evidence type="ECO:0000313" key="1">
    <source>
        <dbReference type="EMBL" id="STO60253.1"/>
    </source>
</evidence>
<dbReference type="AlphaFoldDB" id="A0A1V4AZW6"/>
<dbReference type="GO" id="GO:0008483">
    <property type="term" value="F:transaminase activity"/>
    <property type="evidence" value="ECO:0007669"/>
    <property type="project" value="UniProtKB-KW"/>
</dbReference>
<keyword evidence="1" id="KW-0808">Transferase</keyword>
<protein>
    <submittedName>
        <fullName evidence="1">Glutamate-1-semialdehyde aminotransferase</fullName>
        <ecNumber evidence="1">5.4.3.8</ecNumber>
    </submittedName>
</protein>
<organism evidence="1 3">
    <name type="scientific">Canicola haemoglobinophilus</name>
    <dbReference type="NCBI Taxonomy" id="733"/>
    <lineage>
        <taxon>Bacteria</taxon>
        <taxon>Pseudomonadati</taxon>
        <taxon>Pseudomonadota</taxon>
        <taxon>Gammaproteobacteria</taxon>
        <taxon>Pasteurellales</taxon>
        <taxon>Pasteurellaceae</taxon>
        <taxon>Canicola</taxon>
    </lineage>
</organism>
<dbReference type="EMBL" id="UGHF01000001">
    <property type="protein sequence ID" value="STO60253.1"/>
    <property type="molecule type" value="Genomic_DNA"/>
</dbReference>
<accession>A0A1V4AZW6</accession>
<proteinExistence type="predicted"/>
<sequence length="44" mass="4864">MLEQVIYLAPSAFETAFMSLTHNEEDIDCTLQATDIAFASLIAQ</sequence>
<evidence type="ECO:0000313" key="3">
    <source>
        <dbReference type="Proteomes" id="UP000254329"/>
    </source>
</evidence>
<gene>
    <name evidence="1" type="primary">hemL_3</name>
    <name evidence="2" type="synonym">hemL_4</name>
    <name evidence="1" type="ORF">NCTC1659_01529</name>
    <name evidence="2" type="ORF">NCTC8540_01326</name>
</gene>
<keyword evidence="3" id="KW-1185">Reference proteome</keyword>
<dbReference type="Proteomes" id="UP000254329">
    <property type="component" value="Unassembled WGS sequence"/>
</dbReference>
<dbReference type="EC" id="5.4.3.8" evidence="1"/>